<name>A0A087T4V4_STEMI</name>
<dbReference type="STRING" id="407821.A0A087T4V4"/>
<proteinExistence type="predicted"/>
<evidence type="ECO:0000256" key="1">
    <source>
        <dbReference type="ARBA" id="ARBA00022562"/>
    </source>
</evidence>
<dbReference type="InterPro" id="IPR003389">
    <property type="entry name" value="Adeno_IVa2"/>
</dbReference>
<dbReference type="Proteomes" id="UP000054359">
    <property type="component" value="Unassembled WGS sequence"/>
</dbReference>
<protein>
    <submittedName>
        <fullName evidence="3">Uncharacterized protein</fullName>
    </submittedName>
</protein>
<organism evidence="3 4">
    <name type="scientific">Stegodyphus mimosarum</name>
    <name type="common">African social velvet spider</name>
    <dbReference type="NCBI Taxonomy" id="407821"/>
    <lineage>
        <taxon>Eukaryota</taxon>
        <taxon>Metazoa</taxon>
        <taxon>Ecdysozoa</taxon>
        <taxon>Arthropoda</taxon>
        <taxon>Chelicerata</taxon>
        <taxon>Arachnida</taxon>
        <taxon>Araneae</taxon>
        <taxon>Araneomorphae</taxon>
        <taxon>Entelegynae</taxon>
        <taxon>Eresoidea</taxon>
        <taxon>Eresidae</taxon>
        <taxon>Stegodyphus</taxon>
    </lineage>
</organism>
<feature type="non-terminal residue" evidence="3">
    <location>
        <position position="69"/>
    </location>
</feature>
<dbReference type="Pfam" id="PF02456">
    <property type="entry name" value="Adeno_IVa2"/>
    <property type="match status" value="1"/>
</dbReference>
<accession>A0A087T4V4</accession>
<feature type="compositionally biased region" description="Polar residues" evidence="2">
    <location>
        <begin position="9"/>
        <end position="20"/>
    </location>
</feature>
<reference evidence="3 4" key="1">
    <citation type="submission" date="2013-11" db="EMBL/GenBank/DDBJ databases">
        <title>Genome sequencing of Stegodyphus mimosarum.</title>
        <authorList>
            <person name="Bechsgaard J."/>
        </authorList>
    </citation>
    <scope>NUCLEOTIDE SEQUENCE [LARGE SCALE GENOMIC DNA]</scope>
</reference>
<keyword evidence="1" id="KW-1048">Host nucleus</keyword>
<evidence type="ECO:0000313" key="4">
    <source>
        <dbReference type="Proteomes" id="UP000054359"/>
    </source>
</evidence>
<evidence type="ECO:0000313" key="3">
    <source>
        <dbReference type="EMBL" id="KFM60143.1"/>
    </source>
</evidence>
<evidence type="ECO:0000256" key="2">
    <source>
        <dbReference type="SAM" id="MobiDB-lite"/>
    </source>
</evidence>
<dbReference type="EMBL" id="KK113405">
    <property type="protein sequence ID" value="KFM60143.1"/>
    <property type="molecule type" value="Genomic_DNA"/>
</dbReference>
<dbReference type="GO" id="GO:0019073">
    <property type="term" value="P:viral DNA genome packaging"/>
    <property type="evidence" value="ECO:0007669"/>
    <property type="project" value="InterPro"/>
</dbReference>
<dbReference type="OrthoDB" id="6425971at2759"/>
<gene>
    <name evidence="3" type="ORF">X975_22188</name>
</gene>
<keyword evidence="4" id="KW-1185">Reference proteome</keyword>
<feature type="region of interest" description="Disordered" evidence="2">
    <location>
        <begin position="1"/>
        <end position="20"/>
    </location>
</feature>
<dbReference type="InterPro" id="IPR027417">
    <property type="entry name" value="P-loop_NTPase"/>
</dbReference>
<dbReference type="SUPFAM" id="SSF52540">
    <property type="entry name" value="P-loop containing nucleoside triphosphate hydrolases"/>
    <property type="match status" value="1"/>
</dbReference>
<sequence>MEWPMLKHPSTSLISGPTGSGKTHFVIRVIEESLLSPMPQRIIYCYGAYQSIFSKMKNVQFQEGLPSNL</sequence>
<dbReference type="AlphaFoldDB" id="A0A087T4V4"/>